<evidence type="ECO:0000256" key="2">
    <source>
        <dbReference type="ARBA" id="ARBA00023169"/>
    </source>
</evidence>
<dbReference type="RefSeq" id="WP_222135685.1">
    <property type="nucleotide sequence ID" value="NZ_JAILXK010000001.1"/>
</dbReference>
<dbReference type="InterPro" id="IPR001509">
    <property type="entry name" value="Epimerase_deHydtase"/>
</dbReference>
<evidence type="ECO:0000313" key="6">
    <source>
        <dbReference type="EMBL" id="MBY4636081.1"/>
    </source>
</evidence>
<comment type="caution">
    <text evidence="6">The sequence shown here is derived from an EMBL/GenBank/DDBJ whole genome shotgun (WGS) entry which is preliminary data.</text>
</comment>
<dbReference type="EMBL" id="JAILXK010000001">
    <property type="protein sequence ID" value="MBY4636081.1"/>
    <property type="molecule type" value="Genomic_DNA"/>
</dbReference>
<comment type="similarity">
    <text evidence="1">Belongs to the bacterial sugar transferase family.</text>
</comment>
<evidence type="ECO:0000313" key="7">
    <source>
        <dbReference type="Proteomes" id="UP001166571"/>
    </source>
</evidence>
<feature type="domain" description="NAD-dependent epimerase/dehydratase" evidence="4">
    <location>
        <begin position="12"/>
        <end position="144"/>
    </location>
</feature>
<dbReference type="Pfam" id="PF02397">
    <property type="entry name" value="Bac_transf"/>
    <property type="match status" value="1"/>
</dbReference>
<keyword evidence="6" id="KW-0808">Transferase</keyword>
<keyword evidence="3" id="KW-0812">Transmembrane</keyword>
<dbReference type="InterPro" id="IPR036291">
    <property type="entry name" value="NAD(P)-bd_dom_sf"/>
</dbReference>
<feature type="domain" description="Bacterial sugar transferase" evidence="5">
    <location>
        <begin position="229"/>
        <end position="399"/>
    </location>
</feature>
<sequence>MIVDTSRPYDFIVTGASGKIGRHLVPLLARNGRTLLAVGRNSDTLRRLFANQTGSVAVADYGDLKRLPGCDTLIHLAVRNNDAPGTLADFSAVNVDFASQIAREFSRMNGRRFLNISSILALDDFEESPYAVSKAIGKRAIHDIIGDRLDNVHIGYFHDRGYFGERLAFLSRFGPAVGGMIFALLKMLKPATSAQSLVDYALGEPHSLPPPGILTDDLSRSRAYRAISRSMDLGVGLGILLLFLPVFAVIWIAIRLDSPGPAIFAQQRVGAAQIPFTLYKFRTMKRDTVAAGTHEVSSSAVTRIGAFLRRTKLDELPQAINLLRGNMTLVGPRPCLYSQTELMQAREALGVYALKPGITGYAQIREIDMSRPIALARSDHRYKKLRSLLLDLRIIVATALGRGGGDRITASDQV</sequence>
<keyword evidence="3" id="KW-0472">Membrane</keyword>
<evidence type="ECO:0000259" key="5">
    <source>
        <dbReference type="Pfam" id="PF02397"/>
    </source>
</evidence>
<name>A0ABS7MBE1_9SPHN</name>
<dbReference type="GO" id="GO:0016740">
    <property type="term" value="F:transferase activity"/>
    <property type="evidence" value="ECO:0007669"/>
    <property type="project" value="UniProtKB-KW"/>
</dbReference>
<keyword evidence="7" id="KW-1185">Reference proteome</keyword>
<keyword evidence="2" id="KW-0270">Exopolysaccharide synthesis</keyword>
<keyword evidence="3" id="KW-1133">Transmembrane helix</keyword>
<dbReference type="PANTHER" id="PTHR30576">
    <property type="entry name" value="COLANIC BIOSYNTHESIS UDP-GLUCOSE LIPID CARRIER TRANSFERASE"/>
    <property type="match status" value="1"/>
</dbReference>
<reference evidence="6" key="1">
    <citation type="submission" date="2021-08" db="EMBL/GenBank/DDBJ databases">
        <title>Sphingopyxis panaciterrulae sp. nov., isolated from the surface water of the Yellow Sea.</title>
        <authorList>
            <person name="Gao Z."/>
            <person name="Zhang D."/>
            <person name="Zhang A."/>
        </authorList>
    </citation>
    <scope>NUCLEOTIDE SEQUENCE</scope>
    <source>
        <strain evidence="6">XHP0097</strain>
    </source>
</reference>
<evidence type="ECO:0000259" key="4">
    <source>
        <dbReference type="Pfam" id="PF01370"/>
    </source>
</evidence>
<accession>A0ABS7MBE1</accession>
<dbReference type="InterPro" id="IPR003362">
    <property type="entry name" value="Bact_transf"/>
</dbReference>
<proteinExistence type="inferred from homology"/>
<dbReference type="SUPFAM" id="SSF51735">
    <property type="entry name" value="NAD(P)-binding Rossmann-fold domains"/>
    <property type="match status" value="1"/>
</dbReference>
<protein>
    <submittedName>
        <fullName evidence="6">Sugar transferase</fullName>
    </submittedName>
</protein>
<dbReference type="Gene3D" id="3.40.50.720">
    <property type="entry name" value="NAD(P)-binding Rossmann-like Domain"/>
    <property type="match status" value="1"/>
</dbReference>
<dbReference type="PANTHER" id="PTHR30576:SF10">
    <property type="entry name" value="SLL5057 PROTEIN"/>
    <property type="match status" value="1"/>
</dbReference>
<organism evidence="6 7">
    <name type="scientific">Sphingopyxis jiangsuensis</name>
    <dbReference type="NCBI Taxonomy" id="2871171"/>
    <lineage>
        <taxon>Bacteria</taxon>
        <taxon>Pseudomonadati</taxon>
        <taxon>Pseudomonadota</taxon>
        <taxon>Alphaproteobacteria</taxon>
        <taxon>Sphingomonadales</taxon>
        <taxon>Sphingomonadaceae</taxon>
        <taxon>Sphingopyxis</taxon>
    </lineage>
</organism>
<feature type="transmembrane region" description="Helical" evidence="3">
    <location>
        <begin position="233"/>
        <end position="254"/>
    </location>
</feature>
<evidence type="ECO:0000256" key="3">
    <source>
        <dbReference type="SAM" id="Phobius"/>
    </source>
</evidence>
<evidence type="ECO:0000256" key="1">
    <source>
        <dbReference type="ARBA" id="ARBA00006464"/>
    </source>
</evidence>
<gene>
    <name evidence="6" type="ORF">K5P26_02880</name>
</gene>
<dbReference type="Pfam" id="PF01370">
    <property type="entry name" value="Epimerase"/>
    <property type="match status" value="1"/>
</dbReference>
<dbReference type="Proteomes" id="UP001166571">
    <property type="component" value="Unassembled WGS sequence"/>
</dbReference>